<keyword evidence="1" id="KW-0472">Membrane</keyword>
<reference evidence="2 3" key="1">
    <citation type="submission" date="2020-02" db="EMBL/GenBank/DDBJ databases">
        <title>Fructobacillus sp. isolated from paper mulberry of Taiwan.</title>
        <authorList>
            <person name="Lin S.-T."/>
        </authorList>
    </citation>
    <scope>NUCLEOTIDE SEQUENCE [LARGE SCALE GENOMIC DNA]</scope>
    <source>
        <strain evidence="2 3">M1-10</strain>
    </source>
</reference>
<name>A0ABS5QQX0_9LACO</name>
<feature type="transmembrane region" description="Helical" evidence="1">
    <location>
        <begin position="64"/>
        <end position="82"/>
    </location>
</feature>
<dbReference type="RefSeq" id="WP_213819402.1">
    <property type="nucleotide sequence ID" value="NZ_JAAMFI010000001.1"/>
</dbReference>
<protein>
    <submittedName>
        <fullName evidence="2">Uncharacterized protein</fullName>
    </submittedName>
</protein>
<keyword evidence="1" id="KW-0812">Transmembrane</keyword>
<sequence length="91" mass="10301">MSASTLLLLLIAFLSIKRKKEYQQKPGLTLLLAGFCLVTTITETVSSIQLCLQEHTWHFLTDPLLTIPTLVLQFALAAWLIYKVATRQKEL</sequence>
<feature type="transmembrane region" description="Helical" evidence="1">
    <location>
        <begin position="28"/>
        <end position="52"/>
    </location>
</feature>
<dbReference type="EMBL" id="JAAMFI010000001">
    <property type="protein sequence ID" value="MBS9334801.1"/>
    <property type="molecule type" value="Genomic_DNA"/>
</dbReference>
<keyword evidence="1" id="KW-1133">Transmembrane helix</keyword>
<dbReference type="Proteomes" id="UP001519418">
    <property type="component" value="Unassembled WGS sequence"/>
</dbReference>
<evidence type="ECO:0000313" key="2">
    <source>
        <dbReference type="EMBL" id="MBS9334801.1"/>
    </source>
</evidence>
<organism evidence="2 3">
    <name type="scientific">Fructobacillus papyriferae</name>
    <dbReference type="NCBI Taxonomy" id="2713171"/>
    <lineage>
        <taxon>Bacteria</taxon>
        <taxon>Bacillati</taxon>
        <taxon>Bacillota</taxon>
        <taxon>Bacilli</taxon>
        <taxon>Lactobacillales</taxon>
        <taxon>Lactobacillaceae</taxon>
        <taxon>Fructobacillus</taxon>
    </lineage>
</organism>
<evidence type="ECO:0000313" key="3">
    <source>
        <dbReference type="Proteomes" id="UP001519418"/>
    </source>
</evidence>
<comment type="caution">
    <text evidence="2">The sequence shown here is derived from an EMBL/GenBank/DDBJ whole genome shotgun (WGS) entry which is preliminary data.</text>
</comment>
<proteinExistence type="predicted"/>
<evidence type="ECO:0000256" key="1">
    <source>
        <dbReference type="SAM" id="Phobius"/>
    </source>
</evidence>
<accession>A0ABS5QQX0</accession>
<gene>
    <name evidence="2" type="ORF">G6R27_01955</name>
</gene>
<keyword evidence="3" id="KW-1185">Reference proteome</keyword>